<dbReference type="PROSITE" id="PS01124">
    <property type="entry name" value="HTH_ARAC_FAMILY_2"/>
    <property type="match status" value="1"/>
</dbReference>
<reference evidence="6 8" key="2">
    <citation type="submission" date="2019-02" db="EMBL/GenBank/DDBJ databases">
        <title>Genomic Encyclopedia of Type Strains, Phase IV (KMG-IV): sequencing the most valuable type-strain genomes for metagenomic binning, comparative biology and taxonomic classification.</title>
        <authorList>
            <person name="Goeker M."/>
        </authorList>
    </citation>
    <scope>NUCLEOTIDE SEQUENCE [LARGE SCALE GENOMIC DNA]</scope>
    <source>
        <strain evidence="6 8">DSM 16618</strain>
    </source>
</reference>
<dbReference type="GO" id="GO:0043565">
    <property type="term" value="F:sequence-specific DNA binding"/>
    <property type="evidence" value="ECO:0007669"/>
    <property type="project" value="InterPro"/>
</dbReference>
<dbReference type="AlphaFoldDB" id="A0A171KU19"/>
<dbReference type="SMART" id="SM00342">
    <property type="entry name" value="HTH_ARAC"/>
    <property type="match status" value="1"/>
</dbReference>
<dbReference type="InterPro" id="IPR050204">
    <property type="entry name" value="AraC_XylS_family_regulators"/>
</dbReference>
<keyword evidence="7" id="KW-1185">Reference proteome</keyword>
<evidence type="ECO:0000256" key="3">
    <source>
        <dbReference type="ARBA" id="ARBA00023163"/>
    </source>
</evidence>
<name>A0A171KU19_9BURK</name>
<accession>A0A171KU19</accession>
<protein>
    <submittedName>
        <fullName evidence="5">AraC family transcriptional regulator</fullName>
    </submittedName>
</protein>
<dbReference type="PROSITE" id="PS00041">
    <property type="entry name" value="HTH_ARAC_FAMILY_1"/>
    <property type="match status" value="1"/>
</dbReference>
<dbReference type="GeneID" id="99726315"/>
<sequence length="322" mass="35668">MQPTAAHPVSQISTNTLPPSQRLDYWESYNASMLVGLKCSAFSDDGLLATQRNLMMGDIRLAEIQANEHVIERTPQMVRRHPKDSVFASLILESNAFFYQGSSCTQLEPGDLILYDTRHAYLFGFTGSMRQFLLDTPADWFYQSCSHSSLTRPLHVPGGSGPGRVLNAALRRLAAGTFAEPASTSADQMHQQAGELLRSLLAGDTGNSSALRATYLQAARSHIDSQLDDHTLDAERVAGAAGITLRHLNRLLEPEGRTVSQLILERRLDRAASLLRRRDMQRYSIAEISWRCGFSSPAHFARTFRARHALTPTQMREAALSG</sequence>
<dbReference type="InterPro" id="IPR009057">
    <property type="entry name" value="Homeodomain-like_sf"/>
</dbReference>
<keyword evidence="2" id="KW-0238">DNA-binding</keyword>
<proteinExistence type="predicted"/>
<dbReference type="InterPro" id="IPR018060">
    <property type="entry name" value="HTH_AraC"/>
</dbReference>
<evidence type="ECO:0000313" key="7">
    <source>
        <dbReference type="Proteomes" id="UP000078084"/>
    </source>
</evidence>
<dbReference type="EMBL" id="LBNE01000002">
    <property type="protein sequence ID" value="KKO72386.1"/>
    <property type="molecule type" value="Genomic_DNA"/>
</dbReference>
<evidence type="ECO:0000256" key="1">
    <source>
        <dbReference type="ARBA" id="ARBA00023015"/>
    </source>
</evidence>
<feature type="domain" description="HTH araC/xylS-type" evidence="4">
    <location>
        <begin position="217"/>
        <end position="318"/>
    </location>
</feature>
<evidence type="ECO:0000313" key="8">
    <source>
        <dbReference type="Proteomes" id="UP000292039"/>
    </source>
</evidence>
<gene>
    <name evidence="5" type="ORF">AAV32_04735</name>
    <name evidence="6" type="ORF">EV679_1670</name>
</gene>
<dbReference type="Pfam" id="PF14525">
    <property type="entry name" value="AraC_binding_2"/>
    <property type="match status" value="1"/>
</dbReference>
<dbReference type="PANTHER" id="PTHR46796">
    <property type="entry name" value="HTH-TYPE TRANSCRIPTIONAL ACTIVATOR RHAS-RELATED"/>
    <property type="match status" value="1"/>
</dbReference>
<dbReference type="OrthoDB" id="9178898at2"/>
<comment type="caution">
    <text evidence="5">The sequence shown here is derived from an EMBL/GenBank/DDBJ whole genome shotgun (WGS) entry which is preliminary data.</text>
</comment>
<keyword evidence="3" id="KW-0804">Transcription</keyword>
<dbReference type="SUPFAM" id="SSF46689">
    <property type="entry name" value="Homeodomain-like"/>
    <property type="match status" value="1"/>
</dbReference>
<dbReference type="EMBL" id="SGWZ01000002">
    <property type="protein sequence ID" value="RZS70268.1"/>
    <property type="molecule type" value="Genomic_DNA"/>
</dbReference>
<dbReference type="RefSeq" id="WP_068368222.1">
    <property type="nucleotide sequence ID" value="NZ_CBCSEB010000001.1"/>
</dbReference>
<keyword evidence="1" id="KW-0805">Transcription regulation</keyword>
<evidence type="ECO:0000313" key="5">
    <source>
        <dbReference type="EMBL" id="KKO72386.1"/>
    </source>
</evidence>
<reference evidence="5 7" key="1">
    <citation type="submission" date="2015-04" db="EMBL/GenBank/DDBJ databases">
        <title>Genome sequence of Kerstersia gyiorum CG1.</title>
        <authorList>
            <person name="Greninger A.L."/>
            <person name="Kozyreva V."/>
            <person name="Chaturvedi V."/>
        </authorList>
    </citation>
    <scope>NUCLEOTIDE SEQUENCE [LARGE SCALE GENOMIC DNA]</scope>
    <source>
        <strain evidence="5 7">CG1</strain>
    </source>
</reference>
<dbReference type="InterPro" id="IPR020449">
    <property type="entry name" value="Tscrpt_reg_AraC-type_HTH"/>
</dbReference>
<dbReference type="Proteomes" id="UP000292039">
    <property type="component" value="Unassembled WGS sequence"/>
</dbReference>
<dbReference type="InterPro" id="IPR035418">
    <property type="entry name" value="AraC-bd_2"/>
</dbReference>
<dbReference type="Pfam" id="PF12833">
    <property type="entry name" value="HTH_18"/>
    <property type="match status" value="1"/>
</dbReference>
<dbReference type="InterPro" id="IPR018062">
    <property type="entry name" value="HTH_AraC-typ_CS"/>
</dbReference>
<dbReference type="GO" id="GO:0003700">
    <property type="term" value="F:DNA-binding transcription factor activity"/>
    <property type="evidence" value="ECO:0007669"/>
    <property type="project" value="InterPro"/>
</dbReference>
<organism evidence="5 7">
    <name type="scientific">Kerstersia gyiorum</name>
    <dbReference type="NCBI Taxonomy" id="206506"/>
    <lineage>
        <taxon>Bacteria</taxon>
        <taxon>Pseudomonadati</taxon>
        <taxon>Pseudomonadota</taxon>
        <taxon>Betaproteobacteria</taxon>
        <taxon>Burkholderiales</taxon>
        <taxon>Alcaligenaceae</taxon>
        <taxon>Kerstersia</taxon>
    </lineage>
</organism>
<dbReference type="Proteomes" id="UP000078084">
    <property type="component" value="Unassembled WGS sequence"/>
</dbReference>
<evidence type="ECO:0000313" key="6">
    <source>
        <dbReference type="EMBL" id="RZS70268.1"/>
    </source>
</evidence>
<evidence type="ECO:0000256" key="2">
    <source>
        <dbReference type="ARBA" id="ARBA00023125"/>
    </source>
</evidence>
<dbReference type="PATRIC" id="fig|206506.3.peg.1024"/>
<dbReference type="PRINTS" id="PR00032">
    <property type="entry name" value="HTHARAC"/>
</dbReference>
<dbReference type="Gene3D" id="1.10.10.60">
    <property type="entry name" value="Homeodomain-like"/>
    <property type="match status" value="1"/>
</dbReference>
<dbReference type="PANTHER" id="PTHR46796:SF6">
    <property type="entry name" value="ARAC SUBFAMILY"/>
    <property type="match status" value="1"/>
</dbReference>
<evidence type="ECO:0000259" key="4">
    <source>
        <dbReference type="PROSITE" id="PS01124"/>
    </source>
</evidence>
<dbReference type="STRING" id="206506.AAV32_04735"/>